<reference evidence="2 3" key="1">
    <citation type="submission" date="2010-03" db="EMBL/GenBank/DDBJ databases">
        <title>The genome sequence of Clostridiales sp. SSC/2.</title>
        <authorList>
            <consortium name="metaHIT consortium -- http://www.metahit.eu/"/>
            <person name="Pajon A."/>
            <person name="Turner K."/>
            <person name="Parkhill J."/>
            <person name="Duncan S."/>
            <person name="Flint H."/>
        </authorList>
    </citation>
    <scope>NUCLEOTIDE SEQUENCE [LARGE SCALE GENOMIC DNA]</scope>
    <source>
        <strain evidence="2 3">SSC/2</strain>
    </source>
</reference>
<dbReference type="AlphaFoldDB" id="D4MXY6"/>
<evidence type="ECO:0000313" key="3">
    <source>
        <dbReference type="Proteomes" id="UP000008960"/>
    </source>
</evidence>
<proteinExistence type="predicted"/>
<evidence type="ECO:0000313" key="2">
    <source>
        <dbReference type="EMBL" id="CBL37481.1"/>
    </source>
</evidence>
<feature type="chain" id="PRO_5003061937" description="DUF5626 domain-containing protein" evidence="1">
    <location>
        <begin position="29"/>
        <end position="182"/>
    </location>
</feature>
<sequence length="182" mass="19817">MIKSKPKMIVAFLLMSAILMMSIQTSMATEKDIMSNDVIKQAFDNNVNKISCIPETIETIEVYDSRLDEKEIIKPQSAKASYDYYKTYRTGVTCKGSGAASSYLLNANITFYVNVFFKSTKAVGHEKPVVTGVSGAYGATGYSKPSVTVSSWSANKMKFKGTCKLTAGGTYTMTGTKTISLP</sequence>
<organism evidence="2 3">
    <name type="scientific">Anaerostipes hadrus</name>
    <dbReference type="NCBI Taxonomy" id="649756"/>
    <lineage>
        <taxon>Bacteria</taxon>
        <taxon>Bacillati</taxon>
        <taxon>Bacillota</taxon>
        <taxon>Clostridia</taxon>
        <taxon>Lachnospirales</taxon>
        <taxon>Lachnospiraceae</taxon>
        <taxon>Anaerostipes</taxon>
    </lineage>
</organism>
<keyword evidence="1" id="KW-0732">Signal</keyword>
<dbReference type="EMBL" id="FP929061">
    <property type="protein sequence ID" value="CBL37481.1"/>
    <property type="molecule type" value="Genomic_DNA"/>
</dbReference>
<dbReference type="KEGG" id="bprl:CL2_04030"/>
<evidence type="ECO:0008006" key="4">
    <source>
        <dbReference type="Google" id="ProtNLM"/>
    </source>
</evidence>
<feature type="signal peptide" evidence="1">
    <location>
        <begin position="1"/>
        <end position="28"/>
    </location>
</feature>
<dbReference type="Proteomes" id="UP000008960">
    <property type="component" value="Chromosome"/>
</dbReference>
<dbReference type="RefSeq" id="WP_015530237.1">
    <property type="nucleotide sequence ID" value="NC_021016.1"/>
</dbReference>
<name>D4MXY6_ANAHA</name>
<gene>
    <name evidence="2" type="ORF">CL2_04030</name>
</gene>
<accession>D4MXY6</accession>
<protein>
    <recommendedName>
        <fullName evidence="4">DUF5626 domain-containing protein</fullName>
    </recommendedName>
</protein>
<evidence type="ECO:0000256" key="1">
    <source>
        <dbReference type="SAM" id="SignalP"/>
    </source>
</evidence>
<reference evidence="2 3" key="2">
    <citation type="submission" date="2010-03" db="EMBL/GenBank/DDBJ databases">
        <authorList>
            <person name="Pajon A."/>
        </authorList>
    </citation>
    <scope>NUCLEOTIDE SEQUENCE [LARGE SCALE GENOMIC DNA]</scope>
    <source>
        <strain evidence="2 3">SSC/2</strain>
    </source>
</reference>
<dbReference type="PATRIC" id="fig|245018.3.peg.590"/>